<feature type="transmembrane region" description="Helical" evidence="1">
    <location>
        <begin position="63"/>
        <end position="86"/>
    </location>
</feature>
<dbReference type="AlphaFoldDB" id="A0AA35XVR0"/>
<dbReference type="GO" id="GO:0010468">
    <property type="term" value="P:regulation of gene expression"/>
    <property type="evidence" value="ECO:0007669"/>
    <property type="project" value="InterPro"/>
</dbReference>
<dbReference type="Proteomes" id="UP001176960">
    <property type="component" value="Unassembled WGS sequence"/>
</dbReference>
<sequence>MTDEKRPHPASSDLVRWFILVLCSAAAAFLLAKLHFTAGLLVAPLVLAAYMAVRGWQTRVHNSLFAGAQATIGLLMAQSLTLPVLHEITLRWPIYLLSVFAVIALSFSLGWILMRLRIMPGSTALWGSSPGAASAMTLLSSAFGADTRLVAFMLYLRVVLVVIGTSVVARFALHPAHFHPLGGMPERLPHADALVVPVVLAITLAASFINFPAAAMLLGLASGILAHMLTSAALAPSIWLLAPAYFVVGWVIGLRFTMDVVHHAARALPAVLCSSLILIGACAALAIPVARIAHTDWLSAYLATSPGGADSLAIIAASSPVDMAFVMTMQIARFIILLAVGPTLATWLAHRARHLDRP</sequence>
<gene>
    <name evidence="2" type="ORF">LMG32879_000832</name>
</gene>
<evidence type="ECO:0000313" key="2">
    <source>
        <dbReference type="EMBL" id="CAI9120004.1"/>
    </source>
</evidence>
<comment type="caution">
    <text evidence="2">The sequence shown here is derived from an EMBL/GenBank/DDBJ whole genome shotgun (WGS) entry which is preliminary data.</text>
</comment>
<evidence type="ECO:0000313" key="3">
    <source>
        <dbReference type="Proteomes" id="UP001176960"/>
    </source>
</evidence>
<keyword evidence="1" id="KW-0472">Membrane</keyword>
<dbReference type="PIRSF" id="PIRSF038991">
    <property type="entry name" value="Protein_AbrB"/>
    <property type="match status" value="1"/>
</dbReference>
<dbReference type="GO" id="GO:0016020">
    <property type="term" value="C:membrane"/>
    <property type="evidence" value="ECO:0007669"/>
    <property type="project" value="InterPro"/>
</dbReference>
<dbReference type="EMBL" id="CATKSH010000003">
    <property type="protein sequence ID" value="CAI9120004.1"/>
    <property type="molecule type" value="Genomic_DNA"/>
</dbReference>
<feature type="transmembrane region" description="Helical" evidence="1">
    <location>
        <begin position="38"/>
        <end position="56"/>
    </location>
</feature>
<keyword evidence="1" id="KW-1133">Transmembrane helix</keyword>
<dbReference type="PANTHER" id="PTHR38457:SF1">
    <property type="entry name" value="REGULATOR ABRB-RELATED"/>
    <property type="match status" value="1"/>
</dbReference>
<feature type="transmembrane region" description="Helical" evidence="1">
    <location>
        <begin position="331"/>
        <end position="349"/>
    </location>
</feature>
<proteinExistence type="predicted"/>
<dbReference type="NCBIfam" id="TIGR03082">
    <property type="entry name" value="Gneg_AbrB_dup"/>
    <property type="match status" value="2"/>
</dbReference>
<reference evidence="2" key="1">
    <citation type="submission" date="2023-03" db="EMBL/GenBank/DDBJ databases">
        <authorList>
            <person name="Cleenwerck I."/>
        </authorList>
    </citation>
    <scope>NUCLEOTIDE SEQUENCE</scope>
    <source>
        <strain evidence="2">LMG 32879</strain>
    </source>
</reference>
<dbReference type="Pfam" id="PF05145">
    <property type="entry name" value="AbrB"/>
    <property type="match status" value="1"/>
</dbReference>
<name>A0AA35XVR0_9PROT</name>
<dbReference type="PANTHER" id="PTHR38457">
    <property type="entry name" value="REGULATOR ABRB-RELATED"/>
    <property type="match status" value="1"/>
</dbReference>
<accession>A0AA35XVR0</accession>
<dbReference type="RefSeq" id="WP_289840764.1">
    <property type="nucleotide sequence ID" value="NZ_CATKSH010000003.1"/>
</dbReference>
<feature type="transmembrane region" description="Helical" evidence="1">
    <location>
        <begin position="194"/>
        <end position="218"/>
    </location>
</feature>
<keyword evidence="1" id="KW-0812">Transmembrane</keyword>
<feature type="transmembrane region" description="Helical" evidence="1">
    <location>
        <begin position="92"/>
        <end position="113"/>
    </location>
</feature>
<evidence type="ECO:0000256" key="1">
    <source>
        <dbReference type="SAM" id="Phobius"/>
    </source>
</evidence>
<feature type="transmembrane region" description="Helical" evidence="1">
    <location>
        <begin position="149"/>
        <end position="173"/>
    </location>
</feature>
<feature type="transmembrane region" description="Helical" evidence="1">
    <location>
        <begin position="268"/>
        <end position="290"/>
    </location>
</feature>
<keyword evidence="3" id="KW-1185">Reference proteome</keyword>
<dbReference type="InterPro" id="IPR007820">
    <property type="entry name" value="AbrB_fam"/>
</dbReference>
<protein>
    <submittedName>
        <fullName evidence="2">AbrB family transcriptional regulator</fullName>
    </submittedName>
</protein>
<feature type="transmembrane region" description="Helical" evidence="1">
    <location>
        <begin position="14"/>
        <end position="32"/>
    </location>
</feature>
<organism evidence="2 3">
    <name type="scientific">Brytella acorum</name>
    <dbReference type="NCBI Taxonomy" id="2959299"/>
    <lineage>
        <taxon>Bacteria</taxon>
        <taxon>Pseudomonadati</taxon>
        <taxon>Pseudomonadota</taxon>
        <taxon>Alphaproteobacteria</taxon>
        <taxon>Acetobacterales</taxon>
        <taxon>Acetobacteraceae</taxon>
        <taxon>Brytella</taxon>
    </lineage>
</organism>
<dbReference type="InterPro" id="IPR017516">
    <property type="entry name" value="AbrB_dup"/>
</dbReference>
<feature type="transmembrane region" description="Helical" evidence="1">
    <location>
        <begin position="238"/>
        <end position="256"/>
    </location>
</feature>